<comment type="caution">
    <text evidence="2">The sequence shown here is derived from an EMBL/GenBank/DDBJ whole genome shotgun (WGS) entry which is preliminary data.</text>
</comment>
<gene>
    <name evidence="2" type="ORF">ABE541_11420</name>
</gene>
<name>A0ABV0BTL2_9SPHI</name>
<dbReference type="RefSeq" id="WP_346581294.1">
    <property type="nucleotide sequence ID" value="NZ_JBDJLH010000002.1"/>
</dbReference>
<dbReference type="Proteomes" id="UP001409291">
    <property type="component" value="Unassembled WGS sequence"/>
</dbReference>
<feature type="signal peptide" evidence="1">
    <location>
        <begin position="1"/>
        <end position="22"/>
    </location>
</feature>
<evidence type="ECO:0000313" key="2">
    <source>
        <dbReference type="EMBL" id="MEN5377875.1"/>
    </source>
</evidence>
<reference evidence="2 3" key="1">
    <citation type="submission" date="2024-04" db="EMBL/GenBank/DDBJ databases">
        <title>WGS of bacteria from Torrens River.</title>
        <authorList>
            <person name="Wyrsch E.R."/>
            <person name="Drigo B."/>
        </authorList>
    </citation>
    <scope>NUCLEOTIDE SEQUENCE [LARGE SCALE GENOMIC DNA]</scope>
    <source>
        <strain evidence="2 3">TWI391</strain>
    </source>
</reference>
<keyword evidence="3" id="KW-1185">Reference proteome</keyword>
<evidence type="ECO:0008006" key="4">
    <source>
        <dbReference type="Google" id="ProtNLM"/>
    </source>
</evidence>
<evidence type="ECO:0000256" key="1">
    <source>
        <dbReference type="SAM" id="SignalP"/>
    </source>
</evidence>
<proteinExistence type="predicted"/>
<protein>
    <recommendedName>
        <fullName evidence="4">DUF4138 domain-containing protein</fullName>
    </recommendedName>
</protein>
<sequence length="173" mass="19947">MKNIFLSALLLCFGISLSYGQASTNQYRSTDKVPKVIYADLKDRNFLNIEVLGKQYSSESMLTLITDSIETVEVNKEKQVIKIGLTAHYKPEFITLSDLRKNYTNVKSDRIIFQIENKIIQADPNTTFVDISNIMTISVSPVKFVSDLEDLYMLTLRVHNERNMKDLNTIWIR</sequence>
<keyword evidence="1" id="KW-0732">Signal</keyword>
<dbReference type="EMBL" id="JBDJNQ010000004">
    <property type="protein sequence ID" value="MEN5377875.1"/>
    <property type="molecule type" value="Genomic_DNA"/>
</dbReference>
<organism evidence="2 3">
    <name type="scientific">Sphingobacterium kitahiroshimense</name>
    <dbReference type="NCBI Taxonomy" id="470446"/>
    <lineage>
        <taxon>Bacteria</taxon>
        <taxon>Pseudomonadati</taxon>
        <taxon>Bacteroidota</taxon>
        <taxon>Sphingobacteriia</taxon>
        <taxon>Sphingobacteriales</taxon>
        <taxon>Sphingobacteriaceae</taxon>
        <taxon>Sphingobacterium</taxon>
    </lineage>
</organism>
<accession>A0ABV0BTL2</accession>
<feature type="chain" id="PRO_5045059242" description="DUF4138 domain-containing protein" evidence="1">
    <location>
        <begin position="23"/>
        <end position="173"/>
    </location>
</feature>
<evidence type="ECO:0000313" key="3">
    <source>
        <dbReference type="Proteomes" id="UP001409291"/>
    </source>
</evidence>